<evidence type="ECO:0000313" key="3">
    <source>
        <dbReference type="Proteomes" id="UP000182284"/>
    </source>
</evidence>
<accession>A0A1G7FVK0</accession>
<feature type="transmembrane region" description="Helical" evidence="1">
    <location>
        <begin position="179"/>
        <end position="196"/>
    </location>
</feature>
<evidence type="ECO:0008006" key="4">
    <source>
        <dbReference type="Google" id="ProtNLM"/>
    </source>
</evidence>
<proteinExistence type="predicted"/>
<keyword evidence="1" id="KW-1133">Transmembrane helix</keyword>
<reference evidence="2 3" key="1">
    <citation type="submission" date="2016-10" db="EMBL/GenBank/DDBJ databases">
        <authorList>
            <person name="de Groot N.N."/>
        </authorList>
    </citation>
    <scope>NUCLEOTIDE SEQUENCE [LARGE SCALE GENOMIC DNA]</scope>
    <source>
        <strain evidence="2 3">DSM 27375</strain>
    </source>
</reference>
<evidence type="ECO:0000313" key="2">
    <source>
        <dbReference type="EMBL" id="SDE79919.1"/>
    </source>
</evidence>
<keyword evidence="1" id="KW-0472">Membrane</keyword>
<dbReference type="RefSeq" id="WP_074640290.1">
    <property type="nucleotide sequence ID" value="NZ_FNBL01000001.1"/>
</dbReference>
<dbReference type="Proteomes" id="UP000182284">
    <property type="component" value="Unassembled WGS sequence"/>
</dbReference>
<feature type="transmembrane region" description="Helical" evidence="1">
    <location>
        <begin position="43"/>
        <end position="64"/>
    </location>
</feature>
<dbReference type="EMBL" id="FNBL01000001">
    <property type="protein sequence ID" value="SDE79919.1"/>
    <property type="molecule type" value="Genomic_DNA"/>
</dbReference>
<feature type="transmembrane region" description="Helical" evidence="1">
    <location>
        <begin position="16"/>
        <end position="37"/>
    </location>
</feature>
<keyword evidence="1" id="KW-0812">Transmembrane</keyword>
<name>A0A1G7FVK0_9RHOB</name>
<gene>
    <name evidence="2" type="ORF">SAMN04488117_101263</name>
</gene>
<protein>
    <recommendedName>
        <fullName evidence="4">PH domain-containing protein</fullName>
    </recommendedName>
</protein>
<evidence type="ECO:0000256" key="1">
    <source>
        <dbReference type="SAM" id="Phobius"/>
    </source>
</evidence>
<sequence length="197" mass="21348">MVDVTFDVKGFGKGPALVGVLTLAGLPFLFFVAAAFYVGPLKIVFWVALALFVWALPFSEMHFVQLLGKRQTVTFGSKSVTIKTPFRTQVYPLSDQDPLCLVSEIGPEESEPSVMLVAKSPGRWRDALALRVGALMDQDGKPADPLAILQASHGIDARDQDISSRAKEVSRDRFKGLKSVAWGIGGLAVIVLINLGY</sequence>
<organism evidence="2 3">
    <name type="scientific">Celeribacter baekdonensis</name>
    <dbReference type="NCBI Taxonomy" id="875171"/>
    <lineage>
        <taxon>Bacteria</taxon>
        <taxon>Pseudomonadati</taxon>
        <taxon>Pseudomonadota</taxon>
        <taxon>Alphaproteobacteria</taxon>
        <taxon>Rhodobacterales</taxon>
        <taxon>Roseobacteraceae</taxon>
        <taxon>Celeribacter</taxon>
    </lineage>
</organism>
<dbReference type="AlphaFoldDB" id="A0A1G7FVK0"/>